<proteinExistence type="predicted"/>
<dbReference type="AlphaFoldDB" id="A0AA96J860"/>
<feature type="compositionally biased region" description="Acidic residues" evidence="4">
    <location>
        <begin position="226"/>
        <end position="263"/>
    </location>
</feature>
<dbReference type="InterPro" id="IPR013519">
    <property type="entry name" value="Int_alpha_beta-p"/>
</dbReference>
<dbReference type="Pfam" id="PF14312">
    <property type="entry name" value="FG-GAP_2"/>
    <property type="match status" value="2"/>
</dbReference>
<feature type="signal peptide" evidence="5">
    <location>
        <begin position="1"/>
        <end position="19"/>
    </location>
</feature>
<dbReference type="EMBL" id="CP134879">
    <property type="protein sequence ID" value="WNM25095.1"/>
    <property type="molecule type" value="Genomic_DNA"/>
</dbReference>
<feature type="chain" id="PRO_5041674286" description="FG-GAP repeat-containing protein" evidence="5">
    <location>
        <begin position="20"/>
        <end position="828"/>
    </location>
</feature>
<protein>
    <recommendedName>
        <fullName evidence="8">FG-GAP repeat-containing protein</fullName>
    </recommendedName>
</protein>
<evidence type="ECO:0000256" key="2">
    <source>
        <dbReference type="ARBA" id="ARBA00022737"/>
    </source>
</evidence>
<dbReference type="InterPro" id="IPR013517">
    <property type="entry name" value="FG-GAP"/>
</dbReference>
<dbReference type="Gene3D" id="2.130.10.130">
    <property type="entry name" value="Integrin alpha, N-terminal"/>
    <property type="match status" value="2"/>
</dbReference>
<reference evidence="6 7" key="1">
    <citation type="submission" date="2023-09" db="EMBL/GenBank/DDBJ databases">
        <title>Demequina sp. a novel bacteria isolated from Capsicum annuum.</title>
        <authorList>
            <person name="Humaira Z."/>
            <person name="Lee J."/>
            <person name="Cho D."/>
        </authorList>
    </citation>
    <scope>NUCLEOTIDE SEQUENCE [LARGE SCALE GENOMIC DNA]</scope>
    <source>
        <strain evidence="6 7">OYTSA14</strain>
    </source>
</reference>
<evidence type="ECO:0000256" key="5">
    <source>
        <dbReference type="SAM" id="SignalP"/>
    </source>
</evidence>
<feature type="compositionally biased region" description="Low complexity" evidence="4">
    <location>
        <begin position="204"/>
        <end position="219"/>
    </location>
</feature>
<accession>A0AA96J860</accession>
<keyword evidence="1 5" id="KW-0732">Signal</keyword>
<evidence type="ECO:0000256" key="1">
    <source>
        <dbReference type="ARBA" id="ARBA00022729"/>
    </source>
</evidence>
<evidence type="ECO:0000256" key="4">
    <source>
        <dbReference type="SAM" id="MobiDB-lite"/>
    </source>
</evidence>
<keyword evidence="7" id="KW-1185">Reference proteome</keyword>
<dbReference type="Proteomes" id="UP001304125">
    <property type="component" value="Chromosome"/>
</dbReference>
<evidence type="ECO:0000313" key="6">
    <source>
        <dbReference type="EMBL" id="WNM25095.1"/>
    </source>
</evidence>
<sequence length="828" mass="83498">MSALLVIALGLWWALRSGADGGSAESGAAASSAAASYSVGGSASGITGSLVLQNNLGDDLSLTADGDFGFATALDEGDAFSVTVLSAPEGQTCTVDNAQGTIQGADVTDVAVQCVTDGAGEHTLGGTVSGLGGTLVLQNNGGDDAIVESDGTFAFAETLEDGDRFHVTVKEEPAGQVCTVDGGRGAIEGADVTTVQVTCVGNPTTSTTGASVATGGTSVRHVSDDSAADDGASDEGDGGGTEDPDSPADSGSDDEGGASDPGDDGSAAPVARYGVGGSVSGLDGTLVLLNDGTDALTVSTDGRFTFATTIEDGSRYDITVKTQPAGGRCTVTDGSGTVDGAAVTTVAVTCLSAPVPALSYGLKAFSFTWAAVGGADYYQLYEDPDGASGLSLIADHIDATSFDLTDVVLYNRINAQYQVTACNADGCVQSDTMTVSDTLVEAAGHLRESSPASYDYFGISVALSGDGRTMVVGAYATNSYTGSATVFVKDDDGTWREQEQLFPVTSSTGFGFGTALNADGTVLVVGGYARAHIYQRSGDVWTLITTLHPTGITSTDYFGWNLGLSADGKNLAVSATGARTVYVFGESGGIWSELAQLTGDTSDWDYGASLSMADDGSTLAVGSESEGLGYVYLYDNDGGNWTSQAKVQASGLDAYGGFGSGVALDGDGTTLAVGASSQNDYTGTAYIFTKDGGIWTQQAVLEASNGEPLDYFGAKLDLTKDGSTLAVTATYEAGGSTGLNGPDNNDLPGATNNDNGGAAYVFTRSDDGAWSQKAYVKGASQSYYQRAISLAYDGTLAVGALVDQSDSTGVSFGPGNPVASAFGGVFLY</sequence>
<organism evidence="6 7">
    <name type="scientific">Demequina capsici</name>
    <dbReference type="NCBI Taxonomy" id="3075620"/>
    <lineage>
        <taxon>Bacteria</taxon>
        <taxon>Bacillati</taxon>
        <taxon>Actinomycetota</taxon>
        <taxon>Actinomycetes</taxon>
        <taxon>Micrococcales</taxon>
        <taxon>Demequinaceae</taxon>
        <taxon>Demequina</taxon>
    </lineage>
</organism>
<dbReference type="RefSeq" id="WP_313499785.1">
    <property type="nucleotide sequence ID" value="NZ_CP134879.1"/>
</dbReference>
<dbReference type="SUPFAM" id="SSF50965">
    <property type="entry name" value="Galactose oxidase, central domain"/>
    <property type="match status" value="1"/>
</dbReference>
<dbReference type="PANTHER" id="PTHR36220">
    <property type="entry name" value="UNNAMED PRODUCT"/>
    <property type="match status" value="1"/>
</dbReference>
<keyword evidence="3" id="KW-0325">Glycoprotein</keyword>
<dbReference type="PANTHER" id="PTHR36220:SF1">
    <property type="entry name" value="GAMMA TUBULIN COMPLEX COMPONENT C-TERMINAL DOMAIN-CONTAINING PROTEIN"/>
    <property type="match status" value="1"/>
</dbReference>
<name>A0AA96J860_9MICO</name>
<feature type="region of interest" description="Disordered" evidence="4">
    <location>
        <begin position="202"/>
        <end position="272"/>
    </location>
</feature>
<dbReference type="SMART" id="SM00191">
    <property type="entry name" value="Int_alpha"/>
    <property type="match status" value="4"/>
</dbReference>
<gene>
    <name evidence="6" type="ORF">RN606_02820</name>
</gene>
<evidence type="ECO:0008006" key="8">
    <source>
        <dbReference type="Google" id="ProtNLM"/>
    </source>
</evidence>
<keyword evidence="2" id="KW-0677">Repeat</keyword>
<evidence type="ECO:0000256" key="3">
    <source>
        <dbReference type="ARBA" id="ARBA00023180"/>
    </source>
</evidence>
<evidence type="ECO:0000313" key="7">
    <source>
        <dbReference type="Proteomes" id="UP001304125"/>
    </source>
</evidence>
<dbReference type="InterPro" id="IPR028994">
    <property type="entry name" value="Integrin_alpha_N"/>
</dbReference>
<dbReference type="InterPro" id="IPR011043">
    <property type="entry name" value="Gal_Oxase/kelch_b-propeller"/>
</dbReference>